<gene>
    <name evidence="6" type="ORF">KI688_005863</name>
</gene>
<keyword evidence="5" id="KW-0732">Signal</keyword>
<feature type="chain" id="PRO_5040374718" description="Galactose oxidase" evidence="5">
    <location>
        <begin position="32"/>
        <end position="667"/>
    </location>
</feature>
<evidence type="ECO:0000313" key="7">
    <source>
        <dbReference type="Proteomes" id="UP000707451"/>
    </source>
</evidence>
<dbReference type="PANTHER" id="PTHR46228">
    <property type="entry name" value="KELCH DOMAIN-CONTAINING PROTEIN"/>
    <property type="match status" value="1"/>
</dbReference>
<proteinExistence type="predicted"/>
<dbReference type="Proteomes" id="UP000707451">
    <property type="component" value="Unassembled WGS sequence"/>
</dbReference>
<evidence type="ECO:0000256" key="2">
    <source>
        <dbReference type="ARBA" id="ARBA00022737"/>
    </source>
</evidence>
<keyword evidence="1" id="KW-0880">Kelch repeat</keyword>
<dbReference type="Gene3D" id="2.120.10.80">
    <property type="entry name" value="Kelch-type beta propeller"/>
    <property type="match status" value="1"/>
</dbReference>
<dbReference type="EMBL" id="JAHRHY010000002">
    <property type="protein sequence ID" value="KAG9071650.1"/>
    <property type="molecule type" value="Genomic_DNA"/>
</dbReference>
<sequence>MIQPKKATIGSMLSLTLSLTLLLSSHKTAYAQYTSINSASSAAYARYQNQFYVGGGGLEREIAGSFYTKPEATAGDGQFSVLDLSVPWAGSAPAWKKLAYGPKVLDFPFAMNANGTKAIAFRAVVNASDSFASIYEVATNTWKPSKIVAPKPDQDGIEAVLDPTSDKVYMAGGFEGDEKFDKMYVYLWETDELKKIEMPGRPLTQTLYYKAVWWTKQNSILFFGGYAKPSGAFVKPEINVYSPATDSWGNSLLTTGAGPGARSDMCMAISDDGTKLVVFGGRYFDTFHQYITGDIYVLDLDTMVWTRGPDYTTPRIYTTCTIVDGTFLSWGGSDSLSTVNSPIIIYDIKRNKYLSQYKGPDPDKDFDPLAPPKTSGSGSNGNSNNSDDKEMTFEERRNLILGCVFGGAALFWITVCCCICRVKRNRTYRVQEVLDAAERKIAEERESAAKRQTVSPAAAARVNGSATVNGKRVSVNNNNNNNRVSTTVRPAAIPTHVQSPGNQPYPLMQSPGSQPYPLMQSPGQIYPLLPQQQGYGQTYPMIPLQHQHQPGQIGAPQVYPMLQQQDQHRLSKPAAPLPHQHQPGGSPQVISSDPTNASMMMASPTSIYGSPYAPNPRGPELISVAQSDYAESHGGFAGSQTSFVGQSSSPASGSAADLIRSPQQRHN</sequence>
<accession>A0A9P8BX72</accession>
<name>A0A9P8BX72_9FUNG</name>
<dbReference type="PANTHER" id="PTHR46228:SF2">
    <property type="entry name" value="KELCH REPEAT PROTEIN (AFU_ORTHOLOGUE AFUA_4G14350)"/>
    <property type="match status" value="1"/>
</dbReference>
<feature type="transmembrane region" description="Helical" evidence="4">
    <location>
        <begin position="399"/>
        <end position="420"/>
    </location>
</feature>
<evidence type="ECO:0000256" key="4">
    <source>
        <dbReference type="SAM" id="Phobius"/>
    </source>
</evidence>
<dbReference type="OrthoDB" id="10250130at2759"/>
<evidence type="ECO:0000256" key="5">
    <source>
        <dbReference type="SAM" id="SignalP"/>
    </source>
</evidence>
<evidence type="ECO:0008006" key="8">
    <source>
        <dbReference type="Google" id="ProtNLM"/>
    </source>
</evidence>
<feature type="region of interest" description="Disordered" evidence="3">
    <location>
        <begin position="363"/>
        <end position="390"/>
    </location>
</feature>
<dbReference type="InterPro" id="IPR015915">
    <property type="entry name" value="Kelch-typ_b-propeller"/>
</dbReference>
<feature type="compositionally biased region" description="Low complexity" evidence="3">
    <location>
        <begin position="375"/>
        <end position="385"/>
    </location>
</feature>
<feature type="signal peptide" evidence="5">
    <location>
        <begin position="1"/>
        <end position="31"/>
    </location>
</feature>
<evidence type="ECO:0000256" key="3">
    <source>
        <dbReference type="SAM" id="MobiDB-lite"/>
    </source>
</evidence>
<keyword evidence="7" id="KW-1185">Reference proteome</keyword>
<dbReference type="Pfam" id="PF24681">
    <property type="entry name" value="Kelch_KLHDC2_KLHL20_DRC7"/>
    <property type="match status" value="1"/>
</dbReference>
<reference evidence="6" key="1">
    <citation type="submission" date="2021-06" db="EMBL/GenBank/DDBJ databases">
        <title>Genome Sequence of Mortierella hyaline Strain SCG-10, a Cold-Adapted, Nitrate-Reducing Fungus Isolated from Soil in Minnesota, USA.</title>
        <authorList>
            <person name="Aldossari N."/>
        </authorList>
    </citation>
    <scope>NUCLEOTIDE SEQUENCE</scope>
    <source>
        <strain evidence="6">SCG-10</strain>
    </source>
</reference>
<feature type="compositionally biased region" description="Low complexity" evidence="3">
    <location>
        <begin position="647"/>
        <end position="656"/>
    </location>
</feature>
<keyword evidence="2" id="KW-0677">Repeat</keyword>
<organism evidence="6 7">
    <name type="scientific">Linnemannia hyalina</name>
    <dbReference type="NCBI Taxonomy" id="64524"/>
    <lineage>
        <taxon>Eukaryota</taxon>
        <taxon>Fungi</taxon>
        <taxon>Fungi incertae sedis</taxon>
        <taxon>Mucoromycota</taxon>
        <taxon>Mortierellomycotina</taxon>
        <taxon>Mortierellomycetes</taxon>
        <taxon>Mortierellales</taxon>
        <taxon>Mortierellaceae</taxon>
        <taxon>Linnemannia</taxon>
    </lineage>
</organism>
<keyword evidence="4" id="KW-0472">Membrane</keyword>
<evidence type="ECO:0000313" key="6">
    <source>
        <dbReference type="EMBL" id="KAG9071650.1"/>
    </source>
</evidence>
<feature type="compositionally biased region" description="Polar residues" evidence="3">
    <location>
        <begin position="583"/>
        <end position="595"/>
    </location>
</feature>
<protein>
    <recommendedName>
        <fullName evidence="8">Galactose oxidase</fullName>
    </recommendedName>
</protein>
<dbReference type="SUPFAM" id="SSF117281">
    <property type="entry name" value="Kelch motif"/>
    <property type="match status" value="1"/>
</dbReference>
<feature type="region of interest" description="Disordered" evidence="3">
    <location>
        <begin position="632"/>
        <end position="667"/>
    </location>
</feature>
<keyword evidence="4" id="KW-0812">Transmembrane</keyword>
<comment type="caution">
    <text evidence="6">The sequence shown here is derived from an EMBL/GenBank/DDBJ whole genome shotgun (WGS) entry which is preliminary data.</text>
</comment>
<feature type="region of interest" description="Disordered" evidence="3">
    <location>
        <begin position="564"/>
        <end position="595"/>
    </location>
</feature>
<keyword evidence="4" id="KW-1133">Transmembrane helix</keyword>
<evidence type="ECO:0000256" key="1">
    <source>
        <dbReference type="ARBA" id="ARBA00022441"/>
    </source>
</evidence>
<dbReference type="AlphaFoldDB" id="A0A9P8BX72"/>